<dbReference type="RefSeq" id="WP_068443658.1">
    <property type="nucleotide sequence ID" value="NZ_CP013862.1"/>
</dbReference>
<dbReference type="EMBL" id="CP013862">
    <property type="protein sequence ID" value="ALX48332.1"/>
    <property type="molecule type" value="Genomic_DNA"/>
</dbReference>
<dbReference type="Pfam" id="PF00583">
    <property type="entry name" value="Acetyltransf_1"/>
    <property type="match status" value="1"/>
</dbReference>
<evidence type="ECO:0000313" key="2">
    <source>
        <dbReference type="EMBL" id="ALX48332.1"/>
    </source>
</evidence>
<dbReference type="GO" id="GO:0016747">
    <property type="term" value="F:acyltransferase activity, transferring groups other than amino-acyl groups"/>
    <property type="evidence" value="ECO:0007669"/>
    <property type="project" value="InterPro"/>
</dbReference>
<dbReference type="Gene3D" id="3.40.630.30">
    <property type="match status" value="1"/>
</dbReference>
<accession>A0A0U4E503</accession>
<dbReference type="OrthoDB" id="69535at2"/>
<dbReference type="InterPro" id="IPR050276">
    <property type="entry name" value="MshD_Acetyltransferase"/>
</dbReference>
<dbReference type="InterPro" id="IPR016181">
    <property type="entry name" value="Acyl_CoA_acyltransferase"/>
</dbReference>
<keyword evidence="3" id="KW-1185">Reference proteome</keyword>
<protein>
    <recommendedName>
        <fullName evidence="1">N-acetyltransferase domain-containing protein</fullName>
    </recommendedName>
</protein>
<name>A0A0U4E503_9BACI</name>
<feature type="domain" description="N-acetyltransferase" evidence="1">
    <location>
        <begin position="1"/>
        <end position="165"/>
    </location>
</feature>
<evidence type="ECO:0000313" key="3">
    <source>
        <dbReference type="Proteomes" id="UP000050331"/>
    </source>
</evidence>
<dbReference type="CDD" id="cd04301">
    <property type="entry name" value="NAT_SF"/>
    <property type="match status" value="1"/>
</dbReference>
<sequence length="168" mass="19091">MKISIIKPQTEYAEAIAAICTAGWRQTVEGKLSEEYQKKNVAFWYNHERVINDINAGAYTHAALIDSEVAGVIGGGMTGPDIAEIFMLYVNEMYRYQGIGRRLLEALTREVIDQGASEQWVSVQEDNQRGIPFYEARGFVYQEKRGTLTETGEEQVSFRYVRSIHETL</sequence>
<dbReference type="AlphaFoldDB" id="A0A0U4E503"/>
<dbReference type="Proteomes" id="UP000050331">
    <property type="component" value="Chromosome"/>
</dbReference>
<proteinExistence type="predicted"/>
<organism evidence="2 3">
    <name type="scientific">Lentibacillus amyloliquefaciens</name>
    <dbReference type="NCBI Taxonomy" id="1472767"/>
    <lineage>
        <taxon>Bacteria</taxon>
        <taxon>Bacillati</taxon>
        <taxon>Bacillota</taxon>
        <taxon>Bacilli</taxon>
        <taxon>Bacillales</taxon>
        <taxon>Bacillaceae</taxon>
        <taxon>Lentibacillus</taxon>
    </lineage>
</organism>
<dbReference type="PROSITE" id="PS51186">
    <property type="entry name" value="GNAT"/>
    <property type="match status" value="1"/>
</dbReference>
<dbReference type="STRING" id="1472767.AOX59_06745"/>
<gene>
    <name evidence="2" type="ORF">AOX59_06745</name>
</gene>
<reference evidence="2 3" key="1">
    <citation type="submission" date="2016-01" db="EMBL/GenBank/DDBJ databases">
        <title>Complete genome sequence of strain Lentibacillus amyloliquefaciens LAM0015T isolated from saline sediment.</title>
        <authorList>
            <person name="Wang J.-L."/>
            <person name="He M.-X."/>
        </authorList>
    </citation>
    <scope>NUCLEOTIDE SEQUENCE [LARGE SCALE GENOMIC DNA]</scope>
    <source>
        <strain evidence="2 3">LAM0015</strain>
    </source>
</reference>
<dbReference type="SUPFAM" id="SSF55729">
    <property type="entry name" value="Acyl-CoA N-acyltransferases (Nat)"/>
    <property type="match status" value="1"/>
</dbReference>
<dbReference type="KEGG" id="lao:AOX59_06745"/>
<evidence type="ECO:0000259" key="1">
    <source>
        <dbReference type="PROSITE" id="PS51186"/>
    </source>
</evidence>
<dbReference type="InterPro" id="IPR000182">
    <property type="entry name" value="GNAT_dom"/>
</dbReference>
<dbReference type="PANTHER" id="PTHR43617:SF20">
    <property type="entry name" value="N-ALPHA-ACETYLTRANSFERASE RIMI"/>
    <property type="match status" value="1"/>
</dbReference>
<dbReference type="PANTHER" id="PTHR43617">
    <property type="entry name" value="L-AMINO ACID N-ACETYLTRANSFERASE"/>
    <property type="match status" value="1"/>
</dbReference>